<dbReference type="Pfam" id="PF02064">
    <property type="entry name" value="MAS20"/>
    <property type="match status" value="1"/>
</dbReference>
<keyword evidence="5" id="KW-1133">Transmembrane helix</keyword>
<feature type="compositionally biased region" description="Basic and acidic residues" evidence="8">
    <location>
        <begin position="531"/>
        <end position="553"/>
    </location>
</feature>
<evidence type="ECO:0000256" key="6">
    <source>
        <dbReference type="ARBA" id="ARBA00023128"/>
    </source>
</evidence>
<dbReference type="PRINTS" id="PR00351">
    <property type="entry name" value="OM20RECEPTOR"/>
</dbReference>
<dbReference type="Proteomes" id="UP000029665">
    <property type="component" value="Unassembled WGS sequence"/>
</dbReference>
<dbReference type="SUPFAM" id="SSF82199">
    <property type="entry name" value="SET domain"/>
    <property type="match status" value="1"/>
</dbReference>
<sequence length="560" mass="61860">MSSSRTSTIFTVAAVTVLGGLVAYAVYFDYKRRNDTEFRKKLRKEKKKVTKKQANQAQAQAQAESANSAEIKATILKIQGEELPATPDDKEQYFVMQVQLGEQMAQQGPAFYLPAAAAFFRALRVYPSPVEFIMMIQSTVPPPIFKLFMELVNAEAAARIEGYYDHFPPRRMNVTVQTGPPQANQAAKKILVAEKDFEPGDVIYTENPAVVALDADLEGKGTHCSYCFRPIEEGKAVTPKHDELGVAYCSEDCQLKGQLGWQNILFGLDPVLPPELDNGMSALTVEQRQKAQEPFADFIKNKTKRANLLAARFVAKQIAHETVKLLPKKPKALEEELQGMADKDIYNIGDHVERLRFVEGSITDEEVKLLGAVLGSALPGVEQSVTEERHAALVGKMAYNAIGVTPAGGRDGRPVSGDRPEDLERTRTPHGTARQLGSGIYLVSSYIAHSCDPNTTPTFPKGTNELHLVATKPIKKGDELTMAWVDVAAGEDQDPGMAHRQRRIELARGWRFKCECERCLRETMDEMEKEAEIAGVKGDESKVESFVRHEKAPGEGLGPD</sequence>
<dbReference type="Gene3D" id="1.10.220.160">
    <property type="match status" value="1"/>
</dbReference>
<evidence type="ECO:0000259" key="9">
    <source>
        <dbReference type="PROSITE" id="PS50280"/>
    </source>
</evidence>
<dbReference type="OMA" id="GKMLYNA"/>
<comment type="caution">
    <text evidence="10">The sequence shown here is derived from an EMBL/GenBank/DDBJ whole genome shotgun (WGS) entry which is preliminary data.</text>
</comment>
<dbReference type="PANTHER" id="PTHR12197:SF298">
    <property type="entry name" value="HISTONE-LYSINE N-METHYLTRANSFERASE ATXR4"/>
    <property type="match status" value="1"/>
</dbReference>
<dbReference type="Gene3D" id="2.170.270.10">
    <property type="entry name" value="SET domain"/>
    <property type="match status" value="1"/>
</dbReference>
<keyword evidence="6" id="KW-0496">Mitochondrion</keyword>
<dbReference type="GO" id="GO:0006605">
    <property type="term" value="P:protein targeting"/>
    <property type="evidence" value="ECO:0007669"/>
    <property type="project" value="InterPro"/>
</dbReference>
<dbReference type="PROSITE" id="PS50280">
    <property type="entry name" value="SET"/>
    <property type="match status" value="1"/>
</dbReference>
<dbReference type="EMBL" id="CCBP010000100">
    <property type="protein sequence ID" value="CDO71395.1"/>
    <property type="molecule type" value="Genomic_DNA"/>
</dbReference>
<dbReference type="OrthoDB" id="2154253at2759"/>
<evidence type="ECO:0000256" key="1">
    <source>
        <dbReference type="ARBA" id="ARBA00004572"/>
    </source>
</evidence>
<keyword evidence="11" id="KW-1185">Reference proteome</keyword>
<dbReference type="Pfam" id="PF00856">
    <property type="entry name" value="SET"/>
    <property type="match status" value="1"/>
</dbReference>
<dbReference type="AlphaFoldDB" id="A0A060SAM4"/>
<evidence type="ECO:0000256" key="8">
    <source>
        <dbReference type="SAM" id="MobiDB-lite"/>
    </source>
</evidence>
<evidence type="ECO:0000256" key="7">
    <source>
        <dbReference type="ARBA" id="ARBA00023136"/>
    </source>
</evidence>
<evidence type="ECO:0000256" key="3">
    <source>
        <dbReference type="ARBA" id="ARBA00022692"/>
    </source>
</evidence>
<accession>A0A060SAM4</accession>
<dbReference type="InterPro" id="IPR023392">
    <property type="entry name" value="Tom20_dom_sf"/>
</dbReference>
<dbReference type="HOGENOM" id="CLU_016261_1_0_1"/>
<feature type="compositionally biased region" description="Basic and acidic residues" evidence="8">
    <location>
        <begin position="410"/>
        <end position="427"/>
    </location>
</feature>
<keyword evidence="7" id="KW-0472">Membrane</keyword>
<evidence type="ECO:0000256" key="4">
    <source>
        <dbReference type="ARBA" id="ARBA00022787"/>
    </source>
</evidence>
<dbReference type="SUPFAM" id="SSF47157">
    <property type="entry name" value="Mitochondrial import receptor subunit Tom20"/>
    <property type="match status" value="1"/>
</dbReference>
<gene>
    <name evidence="10" type="ORF">BN946_scf184908.g153</name>
</gene>
<dbReference type="GO" id="GO:0006886">
    <property type="term" value="P:intracellular protein transport"/>
    <property type="evidence" value="ECO:0007669"/>
    <property type="project" value="InterPro"/>
</dbReference>
<comment type="similarity">
    <text evidence="2">Belongs to the Tom20 family.</text>
</comment>
<reference evidence="10" key="1">
    <citation type="submission" date="2014-01" db="EMBL/GenBank/DDBJ databases">
        <title>The genome of the white-rot fungus Pycnoporus cinnabarinus: a basidiomycete model with a versatile arsenal for lignocellulosic biomass breakdown.</title>
        <authorList>
            <person name="Levasseur A."/>
            <person name="Lomascolo A."/>
            <person name="Ruiz-Duenas F.J."/>
            <person name="Uzan E."/>
            <person name="Piumi F."/>
            <person name="Kues U."/>
            <person name="Ram A.F.J."/>
            <person name="Murat C."/>
            <person name="Haon M."/>
            <person name="Benoit I."/>
            <person name="Arfi Y."/>
            <person name="Chevret D."/>
            <person name="Drula E."/>
            <person name="Kwon M.J."/>
            <person name="Gouret P."/>
            <person name="Lesage-Meessen L."/>
            <person name="Lombard V."/>
            <person name="Mariette J."/>
            <person name="Noirot C."/>
            <person name="Park J."/>
            <person name="Patyshakuliyeva A."/>
            <person name="Wieneger R.A.B."/>
            <person name="Wosten H.A.B."/>
            <person name="Martin F."/>
            <person name="Coutinho P.M."/>
            <person name="de Vries R."/>
            <person name="Martinez A.T."/>
            <person name="Klopp C."/>
            <person name="Pontarotti P."/>
            <person name="Henrissat B."/>
            <person name="Record E."/>
        </authorList>
    </citation>
    <scope>NUCLEOTIDE SEQUENCE [LARGE SCALE GENOMIC DNA]</scope>
    <source>
        <strain evidence="10">BRFM137</strain>
    </source>
</reference>
<keyword evidence="3" id="KW-0812">Transmembrane</keyword>
<dbReference type="GO" id="GO:0005742">
    <property type="term" value="C:mitochondrial outer membrane translocase complex"/>
    <property type="evidence" value="ECO:0007669"/>
    <property type="project" value="InterPro"/>
</dbReference>
<dbReference type="InterPro" id="IPR002056">
    <property type="entry name" value="MAS20"/>
</dbReference>
<evidence type="ECO:0000313" key="11">
    <source>
        <dbReference type="Proteomes" id="UP000029665"/>
    </source>
</evidence>
<evidence type="ECO:0000256" key="5">
    <source>
        <dbReference type="ARBA" id="ARBA00022989"/>
    </source>
</evidence>
<evidence type="ECO:0000256" key="2">
    <source>
        <dbReference type="ARBA" id="ARBA00005792"/>
    </source>
</evidence>
<dbReference type="STRING" id="5643.A0A060SAM4"/>
<proteinExistence type="inferred from homology"/>
<dbReference type="Gene3D" id="6.10.140.2220">
    <property type="match status" value="1"/>
</dbReference>
<feature type="region of interest" description="Disordered" evidence="8">
    <location>
        <begin position="405"/>
        <end position="431"/>
    </location>
</feature>
<dbReference type="InterPro" id="IPR001214">
    <property type="entry name" value="SET_dom"/>
</dbReference>
<name>A0A060SAM4_PYCCI</name>
<dbReference type="InterPro" id="IPR050869">
    <property type="entry name" value="H3K4_H4K5_MeTrfase"/>
</dbReference>
<protein>
    <recommendedName>
        <fullName evidence="9">SET domain-containing protein</fullName>
    </recommendedName>
</protein>
<keyword evidence="4" id="KW-1000">Mitochondrion outer membrane</keyword>
<dbReference type="Gene3D" id="1.20.960.10">
    <property type="entry name" value="Mitochondrial outer membrane translocase complex, subunit Tom20 domain"/>
    <property type="match status" value="1"/>
</dbReference>
<feature type="region of interest" description="Disordered" evidence="8">
    <location>
        <begin position="531"/>
        <end position="560"/>
    </location>
</feature>
<evidence type="ECO:0000313" key="10">
    <source>
        <dbReference type="EMBL" id="CDO71395.1"/>
    </source>
</evidence>
<dbReference type="PANTHER" id="PTHR12197">
    <property type="entry name" value="HISTONE-LYSINE N-METHYLTRANSFERASE SMYD"/>
    <property type="match status" value="1"/>
</dbReference>
<organism evidence="10 11">
    <name type="scientific">Pycnoporus cinnabarinus</name>
    <name type="common">Cinnabar-red polypore</name>
    <name type="synonym">Trametes cinnabarina</name>
    <dbReference type="NCBI Taxonomy" id="5643"/>
    <lineage>
        <taxon>Eukaryota</taxon>
        <taxon>Fungi</taxon>
        <taxon>Dikarya</taxon>
        <taxon>Basidiomycota</taxon>
        <taxon>Agaricomycotina</taxon>
        <taxon>Agaricomycetes</taxon>
        <taxon>Polyporales</taxon>
        <taxon>Polyporaceae</taxon>
        <taxon>Trametes</taxon>
    </lineage>
</organism>
<dbReference type="GO" id="GO:0005634">
    <property type="term" value="C:nucleus"/>
    <property type="evidence" value="ECO:0007669"/>
    <property type="project" value="TreeGrafter"/>
</dbReference>
<feature type="domain" description="SET" evidence="9">
    <location>
        <begin position="158"/>
        <end position="485"/>
    </location>
</feature>
<comment type="subcellular location">
    <subcellularLocation>
        <location evidence="1">Mitochondrion outer membrane</location>
        <topology evidence="1">Single-pass membrane protein</topology>
    </subcellularLocation>
</comment>
<dbReference type="InterPro" id="IPR046341">
    <property type="entry name" value="SET_dom_sf"/>
</dbReference>
<dbReference type="CDD" id="cd20071">
    <property type="entry name" value="SET_SMYD"/>
    <property type="match status" value="1"/>
</dbReference>